<keyword evidence="6" id="KW-1185">Reference proteome</keyword>
<dbReference type="Proteomes" id="UP000297597">
    <property type="component" value="Unassembled WGS sequence"/>
</dbReference>
<dbReference type="NCBIfam" id="TIGR01448">
    <property type="entry name" value="recD_rel"/>
    <property type="match status" value="1"/>
</dbReference>
<dbReference type="PANTHER" id="PTHR43788">
    <property type="entry name" value="DNA2/NAM7 HELICASE FAMILY MEMBER"/>
    <property type="match status" value="1"/>
</dbReference>
<dbReference type="GO" id="GO:0009338">
    <property type="term" value="C:exodeoxyribonuclease V complex"/>
    <property type="evidence" value="ECO:0007669"/>
    <property type="project" value="TreeGrafter"/>
</dbReference>
<comment type="catalytic activity">
    <reaction evidence="3">
        <text>ATP + H2O = ADP + phosphate + H(+)</text>
        <dbReference type="Rhea" id="RHEA:13065"/>
        <dbReference type="ChEBI" id="CHEBI:15377"/>
        <dbReference type="ChEBI" id="CHEBI:15378"/>
        <dbReference type="ChEBI" id="CHEBI:30616"/>
        <dbReference type="ChEBI" id="CHEBI:43474"/>
        <dbReference type="ChEBI" id="CHEBI:456216"/>
        <dbReference type="EC" id="5.6.2.3"/>
    </reaction>
</comment>
<dbReference type="CDD" id="cd18809">
    <property type="entry name" value="SF1_C_RecD"/>
    <property type="match status" value="1"/>
</dbReference>
<comment type="similarity">
    <text evidence="3">Belongs to the RecD family. RecD2 subfamily.</text>
</comment>
<keyword evidence="3 5" id="KW-0378">Hydrolase</keyword>
<dbReference type="CDD" id="cd17933">
    <property type="entry name" value="DEXSc_RecD-like"/>
    <property type="match status" value="1"/>
</dbReference>
<dbReference type="GO" id="GO:0003677">
    <property type="term" value="F:DNA binding"/>
    <property type="evidence" value="ECO:0007669"/>
    <property type="project" value="UniProtKB-UniRule"/>
</dbReference>
<evidence type="ECO:0000313" key="5">
    <source>
        <dbReference type="EMBL" id="TEB13407.1"/>
    </source>
</evidence>
<evidence type="ECO:0000259" key="4">
    <source>
        <dbReference type="SMART" id="SM00382"/>
    </source>
</evidence>
<dbReference type="HAMAP" id="MF_01488">
    <property type="entry name" value="RecD2"/>
    <property type="match status" value="1"/>
</dbReference>
<dbReference type="GO" id="GO:0043139">
    <property type="term" value="F:5'-3' DNA helicase activity"/>
    <property type="evidence" value="ECO:0007669"/>
    <property type="project" value="UniProtKB-UniRule"/>
</dbReference>
<dbReference type="AlphaFoldDB" id="A0A4Y7RYL5"/>
<dbReference type="InterPro" id="IPR055446">
    <property type="entry name" value="RecD2_N_OB"/>
</dbReference>
<gene>
    <name evidence="3 5" type="primary">recD2</name>
    <name evidence="5" type="ORF">Pmgp_00301</name>
</gene>
<keyword evidence="2 3" id="KW-0067">ATP-binding</keyword>
<dbReference type="Gene3D" id="1.10.10.2220">
    <property type="match status" value="1"/>
</dbReference>
<sequence length="731" mass="80580">MSLPQSKFENENIRGIIYRTRFHNPANGYCVISVDIGDEIITAVGYMPSIREGDEFSFTGCWTSHPKFGRQLAFNEYELLLPQSRQGIIAYLASLAYGVGEVKAARIVDALGEDCLELLKEKPELLNQVQGITSEQAEEIVAKLNENVILAELSALICRQGITPRLAAKIYAQYGADSVSIVKNNPYVLAGEMYRIGFITADRIAQAVGIEPDSPYRVEAAVEYVLKNAAEEGHCYLRPRDIVPAVQKVLGKGCGVGVEQIKVANESLNNSGKTIREDSCVYLHRMHQAELRLAGRMRRLLEQEVEDKEGLDQAMEIAERVAGMEYAPRQREAIRTVLQNPLSIITGGPGTGKSTVTNGILITYQKLYPKNFIYLASPTGRAAKRLAEVTGQEARTIHRLLQYHPEFGFQVNEEEPLEGPGLLIVDEFSMADMELAADLFAGIPDNMQVVLVGDVDQLPSVGPGSVLRDAIASGVVPTVRLQYNYRQEQGSRIAEYADLVRRGEMPPLTSRDGDVECLFLDGFELPVEQVVPTVLGRIRQALDDGLTPMEFQVLAPMHRGPAGVGALNAAIQEMLNPPHPEKAELKRGKETFRAGDKVMVIKNNYQKGVFNGDMGIVTGVEDAKGADGPGLWVRMDGGPVFFPAEDMGILTLAYAGTIHKAQGSEFPLAIVVCVRSHYIMLQRNLLYTAITRAKHRLVLVCQESAVEVAVKNDKIQERYSRLKERLVGEND</sequence>
<dbReference type="EC" id="5.6.2.3" evidence="3"/>
<dbReference type="Pfam" id="PF18335">
    <property type="entry name" value="SH3_13"/>
    <property type="match status" value="1"/>
</dbReference>
<dbReference type="InterPro" id="IPR003593">
    <property type="entry name" value="AAA+_ATPase"/>
</dbReference>
<dbReference type="GO" id="GO:0017116">
    <property type="term" value="F:single-stranded DNA helicase activity"/>
    <property type="evidence" value="ECO:0007669"/>
    <property type="project" value="TreeGrafter"/>
</dbReference>
<dbReference type="InterPro" id="IPR006345">
    <property type="entry name" value="RecD2"/>
</dbReference>
<dbReference type="GO" id="GO:0006310">
    <property type="term" value="P:DNA recombination"/>
    <property type="evidence" value="ECO:0007669"/>
    <property type="project" value="InterPro"/>
</dbReference>
<dbReference type="InterPro" id="IPR027417">
    <property type="entry name" value="P-loop_NTPase"/>
</dbReference>
<feature type="binding site" evidence="3">
    <location>
        <begin position="350"/>
        <end position="354"/>
    </location>
    <ligand>
        <name>ATP</name>
        <dbReference type="ChEBI" id="CHEBI:30616"/>
    </ligand>
</feature>
<keyword evidence="3" id="KW-0413">Isomerase</keyword>
<dbReference type="Pfam" id="PF14490">
    <property type="entry name" value="HHH_RecD2"/>
    <property type="match status" value="1"/>
</dbReference>
<dbReference type="InterPro" id="IPR029493">
    <property type="entry name" value="RecD2-like_HHH"/>
</dbReference>
<accession>A0A4Y7RYL5</accession>
<dbReference type="InterPro" id="IPR027785">
    <property type="entry name" value="UvrD-like_helicase_C"/>
</dbReference>
<dbReference type="Gene3D" id="3.40.50.300">
    <property type="entry name" value="P-loop containing nucleotide triphosphate hydrolases"/>
    <property type="match status" value="2"/>
</dbReference>
<dbReference type="InterPro" id="IPR041451">
    <property type="entry name" value="RecD2_SH13"/>
</dbReference>
<evidence type="ECO:0000256" key="3">
    <source>
        <dbReference type="HAMAP-Rule" id="MF_01488"/>
    </source>
</evidence>
<comment type="caution">
    <text evidence="5">The sequence shown here is derived from an EMBL/GenBank/DDBJ whole genome shotgun (WGS) entry which is preliminary data.</text>
</comment>
<evidence type="ECO:0000256" key="2">
    <source>
        <dbReference type="ARBA" id="ARBA00022840"/>
    </source>
</evidence>
<dbReference type="InterPro" id="IPR050534">
    <property type="entry name" value="Coronavir_polyprotein_1ab"/>
</dbReference>
<keyword evidence="3 5" id="KW-0347">Helicase</keyword>
<dbReference type="Gene3D" id="2.30.30.940">
    <property type="match status" value="1"/>
</dbReference>
<dbReference type="EMBL" id="QFFZ01000002">
    <property type="protein sequence ID" value="TEB13407.1"/>
    <property type="molecule type" value="Genomic_DNA"/>
</dbReference>
<organism evidence="5 6">
    <name type="scientific">Pelotomaculum propionicicum</name>
    <dbReference type="NCBI Taxonomy" id="258475"/>
    <lineage>
        <taxon>Bacteria</taxon>
        <taxon>Bacillati</taxon>
        <taxon>Bacillota</taxon>
        <taxon>Clostridia</taxon>
        <taxon>Eubacteriales</taxon>
        <taxon>Desulfotomaculaceae</taxon>
        <taxon>Pelotomaculum</taxon>
    </lineage>
</organism>
<dbReference type="Pfam" id="PF13538">
    <property type="entry name" value="UvrD_C_2"/>
    <property type="match status" value="1"/>
</dbReference>
<keyword evidence="1 3" id="KW-0547">Nucleotide-binding</keyword>
<reference evidence="5 6" key="1">
    <citation type="journal article" date="2018" name="Environ. Microbiol.">
        <title>Novel energy conservation strategies and behaviour of Pelotomaculum schinkii driving syntrophic propionate catabolism.</title>
        <authorList>
            <person name="Hidalgo-Ahumada C.A.P."/>
            <person name="Nobu M.K."/>
            <person name="Narihiro T."/>
            <person name="Tamaki H."/>
            <person name="Liu W.T."/>
            <person name="Kamagata Y."/>
            <person name="Stams A.J.M."/>
            <person name="Imachi H."/>
            <person name="Sousa D.Z."/>
        </authorList>
    </citation>
    <scope>NUCLEOTIDE SEQUENCE [LARGE SCALE GENOMIC DNA]</scope>
    <source>
        <strain evidence="5 6">MGP</strain>
    </source>
</reference>
<proteinExistence type="inferred from homology"/>
<dbReference type="SMART" id="SM00382">
    <property type="entry name" value="AAA"/>
    <property type="match status" value="1"/>
</dbReference>
<dbReference type="GO" id="GO:0005524">
    <property type="term" value="F:ATP binding"/>
    <property type="evidence" value="ECO:0007669"/>
    <property type="project" value="UniProtKB-UniRule"/>
</dbReference>
<protein>
    <recommendedName>
        <fullName evidence="3">ATP-dependent RecD2 DNA helicase</fullName>
        <ecNumber evidence="3">5.6.2.3</ecNumber>
    </recommendedName>
    <alternativeName>
        <fullName evidence="3">DNA 5'-3' helicase subunit RecD2</fullName>
    </alternativeName>
</protein>
<evidence type="ECO:0000256" key="1">
    <source>
        <dbReference type="ARBA" id="ARBA00022741"/>
    </source>
</evidence>
<name>A0A4Y7RYL5_9FIRM</name>
<dbReference type="PANTHER" id="PTHR43788:SF6">
    <property type="entry name" value="DNA HELICASE B"/>
    <property type="match status" value="1"/>
</dbReference>
<dbReference type="RefSeq" id="WP_192902721.1">
    <property type="nucleotide sequence ID" value="NZ_QFFZ01000002.1"/>
</dbReference>
<dbReference type="Pfam" id="PF13245">
    <property type="entry name" value="AAA_19"/>
    <property type="match status" value="1"/>
</dbReference>
<dbReference type="GO" id="GO:0016887">
    <property type="term" value="F:ATP hydrolysis activity"/>
    <property type="evidence" value="ECO:0007669"/>
    <property type="project" value="RHEA"/>
</dbReference>
<dbReference type="SUPFAM" id="SSF52540">
    <property type="entry name" value="P-loop containing nucleoside triphosphate hydrolases"/>
    <property type="match status" value="2"/>
</dbReference>
<feature type="domain" description="AAA+ ATPase" evidence="4">
    <location>
        <begin position="339"/>
        <end position="488"/>
    </location>
</feature>
<comment type="function">
    <text evidence="3">DNA-dependent ATPase and ATP-dependent 5'-3' DNA helicase. Has no activity on blunt DNA or DNA with 3'-overhangs, requires at least 10 bases of 5'-ssDNA for helicase activity.</text>
</comment>
<dbReference type="Pfam" id="PF23139">
    <property type="entry name" value="OB_YrrC"/>
    <property type="match status" value="1"/>
</dbReference>
<evidence type="ECO:0000313" key="6">
    <source>
        <dbReference type="Proteomes" id="UP000297597"/>
    </source>
</evidence>
<keyword evidence="3" id="KW-0238">DNA-binding</keyword>